<evidence type="ECO:0000313" key="3">
    <source>
        <dbReference type="Proteomes" id="UP001165085"/>
    </source>
</evidence>
<comment type="caution">
    <text evidence="2">The sequence shown here is derived from an EMBL/GenBank/DDBJ whole genome shotgun (WGS) entry which is preliminary data.</text>
</comment>
<gene>
    <name evidence="2" type="ORF">TrST_g916</name>
</gene>
<proteinExistence type="predicted"/>
<evidence type="ECO:0000313" key="2">
    <source>
        <dbReference type="EMBL" id="GMH96042.1"/>
    </source>
</evidence>
<dbReference type="SFLD" id="SFLDS00003">
    <property type="entry name" value="Haloacid_Dehalogenase"/>
    <property type="match status" value="1"/>
</dbReference>
<accession>A0A9W7BT15</accession>
<dbReference type="Gene3D" id="1.10.150.240">
    <property type="entry name" value="Putative phosphatase, domain 2"/>
    <property type="match status" value="1"/>
</dbReference>
<dbReference type="PANTHER" id="PTHR18901">
    <property type="entry name" value="2-DEOXYGLUCOSE-6-PHOSPHATE PHOSPHATASE 2"/>
    <property type="match status" value="1"/>
</dbReference>
<name>A0A9W7BT15_9STRA</name>
<dbReference type="Proteomes" id="UP001165085">
    <property type="component" value="Unassembled WGS sequence"/>
</dbReference>
<dbReference type="InterPro" id="IPR006439">
    <property type="entry name" value="HAD-SF_hydro_IA"/>
</dbReference>
<dbReference type="SUPFAM" id="SSF56784">
    <property type="entry name" value="HAD-like"/>
    <property type="match status" value="1"/>
</dbReference>
<protein>
    <submittedName>
        <fullName evidence="2">Uncharacterized protein</fullName>
    </submittedName>
</protein>
<dbReference type="InterPro" id="IPR036412">
    <property type="entry name" value="HAD-like_sf"/>
</dbReference>
<dbReference type="Gene3D" id="3.40.50.1000">
    <property type="entry name" value="HAD superfamily/HAD-like"/>
    <property type="match status" value="1"/>
</dbReference>
<organism evidence="2 3">
    <name type="scientific">Triparma strigata</name>
    <dbReference type="NCBI Taxonomy" id="1606541"/>
    <lineage>
        <taxon>Eukaryota</taxon>
        <taxon>Sar</taxon>
        <taxon>Stramenopiles</taxon>
        <taxon>Ochrophyta</taxon>
        <taxon>Bolidophyceae</taxon>
        <taxon>Parmales</taxon>
        <taxon>Triparmaceae</taxon>
        <taxon>Triparma</taxon>
    </lineage>
</organism>
<feature type="region of interest" description="Disordered" evidence="1">
    <location>
        <begin position="246"/>
        <end position="272"/>
    </location>
</feature>
<reference evidence="3" key="1">
    <citation type="journal article" date="2023" name="Commun. Biol.">
        <title>Genome analysis of Parmales, the sister group of diatoms, reveals the evolutionary specialization of diatoms from phago-mixotrophs to photoautotrophs.</title>
        <authorList>
            <person name="Ban H."/>
            <person name="Sato S."/>
            <person name="Yoshikawa S."/>
            <person name="Yamada K."/>
            <person name="Nakamura Y."/>
            <person name="Ichinomiya M."/>
            <person name="Sato N."/>
            <person name="Blanc-Mathieu R."/>
            <person name="Endo H."/>
            <person name="Kuwata A."/>
            <person name="Ogata H."/>
        </authorList>
    </citation>
    <scope>NUCLEOTIDE SEQUENCE [LARGE SCALE GENOMIC DNA]</scope>
    <source>
        <strain evidence="3">NIES 3701</strain>
    </source>
</reference>
<sequence>MGGMISRTLPIDAVLWDLDGTLIDTSSSSLHALSEILEENEISLTINQLAPIIEQNMAISASPSEKKDKESWAREVLKLTTSKTTLSASDLVKKWDDKMLKRRSEIKLLPQALELVQHFHKHNIPQAIATMSNAKAVAVKKHAQPELFKIIETIVTSSDREVKNRKPHPDCWFVAASRLNVKTHRCVIIEDSPEGMRSGVSAGAKVVGVPAAWSNKKTIGRGVKVDFMLENGLGDFPCERFGLPKLPPKVVKSESSLKRQRSRSSSERSKKS</sequence>
<dbReference type="EMBL" id="BRXY01000458">
    <property type="protein sequence ID" value="GMH96042.1"/>
    <property type="molecule type" value="Genomic_DNA"/>
</dbReference>
<dbReference type="InterPro" id="IPR023214">
    <property type="entry name" value="HAD_sf"/>
</dbReference>
<dbReference type="OrthoDB" id="40579at2759"/>
<keyword evidence="3" id="KW-1185">Reference proteome</keyword>
<dbReference type="AlphaFoldDB" id="A0A9W7BT15"/>
<dbReference type="PANTHER" id="PTHR18901:SF38">
    <property type="entry name" value="PSEUDOURIDINE-5'-PHOSPHATASE"/>
    <property type="match status" value="1"/>
</dbReference>
<evidence type="ECO:0000256" key="1">
    <source>
        <dbReference type="SAM" id="MobiDB-lite"/>
    </source>
</evidence>
<dbReference type="NCBIfam" id="TIGR01509">
    <property type="entry name" value="HAD-SF-IA-v3"/>
    <property type="match status" value="1"/>
</dbReference>
<dbReference type="SFLD" id="SFLDG01129">
    <property type="entry name" value="C1.5:_HAD__Beta-PGM__Phosphata"/>
    <property type="match status" value="1"/>
</dbReference>
<dbReference type="InterPro" id="IPR041492">
    <property type="entry name" value="HAD_2"/>
</dbReference>
<dbReference type="Pfam" id="PF13419">
    <property type="entry name" value="HAD_2"/>
    <property type="match status" value="1"/>
</dbReference>
<dbReference type="InterPro" id="IPR023198">
    <property type="entry name" value="PGP-like_dom2"/>
</dbReference>